<gene>
    <name evidence="1" type="ORF">PACLA_8A067887</name>
</gene>
<reference evidence="1" key="1">
    <citation type="submission" date="2020-04" db="EMBL/GenBank/DDBJ databases">
        <authorList>
            <person name="Alioto T."/>
            <person name="Alioto T."/>
            <person name="Gomez Garrido J."/>
        </authorList>
    </citation>
    <scope>NUCLEOTIDE SEQUENCE</scope>
    <source>
        <strain evidence="1">A484AB</strain>
    </source>
</reference>
<dbReference type="EMBL" id="CACRXK020001189">
    <property type="protein sequence ID" value="CAB3987534.1"/>
    <property type="molecule type" value="Genomic_DNA"/>
</dbReference>
<dbReference type="AlphaFoldDB" id="A0A6S7G3G3"/>
<sequence length="100" mass="10786">MSVQICTADRYAVGMYGYDVCMHYMACGSAVVGKTLPGKMCEFLSNTYTSTNYDGTDPPTYYVAGNPSEKTGSASSALYTSLVPQIIMIALLLQLFGKQI</sequence>
<proteinExistence type="predicted"/>
<protein>
    <submittedName>
        <fullName evidence="1">Uncharacterized protein</fullName>
    </submittedName>
</protein>
<evidence type="ECO:0000313" key="2">
    <source>
        <dbReference type="Proteomes" id="UP001152795"/>
    </source>
</evidence>
<evidence type="ECO:0000313" key="1">
    <source>
        <dbReference type="EMBL" id="CAB3987534.1"/>
    </source>
</evidence>
<dbReference type="Proteomes" id="UP001152795">
    <property type="component" value="Unassembled WGS sequence"/>
</dbReference>
<comment type="caution">
    <text evidence="1">The sequence shown here is derived from an EMBL/GenBank/DDBJ whole genome shotgun (WGS) entry which is preliminary data.</text>
</comment>
<name>A0A6S7G3G3_PARCT</name>
<organism evidence="1 2">
    <name type="scientific">Paramuricea clavata</name>
    <name type="common">Red gorgonian</name>
    <name type="synonym">Violescent sea-whip</name>
    <dbReference type="NCBI Taxonomy" id="317549"/>
    <lineage>
        <taxon>Eukaryota</taxon>
        <taxon>Metazoa</taxon>
        <taxon>Cnidaria</taxon>
        <taxon>Anthozoa</taxon>
        <taxon>Octocorallia</taxon>
        <taxon>Malacalcyonacea</taxon>
        <taxon>Plexauridae</taxon>
        <taxon>Paramuricea</taxon>
    </lineage>
</organism>
<keyword evidence="2" id="KW-1185">Reference proteome</keyword>
<accession>A0A6S7G3G3</accession>